<dbReference type="InterPro" id="IPR018000">
    <property type="entry name" value="Neurotransmitter_ion_chnl_CS"/>
</dbReference>
<dbReference type="SUPFAM" id="SSF90112">
    <property type="entry name" value="Neurotransmitter-gated ion-channel transmembrane pore"/>
    <property type="match status" value="1"/>
</dbReference>
<dbReference type="InterPro" id="IPR006202">
    <property type="entry name" value="Neur_chan_lig-bd"/>
</dbReference>
<accession>A0A183DS42</accession>
<evidence type="ECO:0000256" key="2">
    <source>
        <dbReference type="ARBA" id="ARBA00022692"/>
    </source>
</evidence>
<feature type="domain" description="Neurotransmitter-gated ion-channel ligand-binding" evidence="6">
    <location>
        <begin position="41"/>
        <end position="115"/>
    </location>
</feature>
<dbReference type="GO" id="GO:0005230">
    <property type="term" value="F:extracellular ligand-gated monoatomic ion channel activity"/>
    <property type="evidence" value="ECO:0007669"/>
    <property type="project" value="InterPro"/>
</dbReference>
<evidence type="ECO:0000256" key="5">
    <source>
        <dbReference type="SAM" id="Phobius"/>
    </source>
</evidence>
<dbReference type="AlphaFoldDB" id="A0A183DS42"/>
<feature type="transmembrane region" description="Helical" evidence="5">
    <location>
        <begin position="230"/>
        <end position="248"/>
    </location>
</feature>
<dbReference type="PROSITE" id="PS00236">
    <property type="entry name" value="NEUROTR_ION_CHANNEL"/>
    <property type="match status" value="2"/>
</dbReference>
<evidence type="ECO:0000256" key="3">
    <source>
        <dbReference type="ARBA" id="ARBA00022989"/>
    </source>
</evidence>
<dbReference type="Gene3D" id="6.10.250.2810">
    <property type="match status" value="1"/>
</dbReference>
<comment type="subcellular location">
    <subcellularLocation>
        <location evidence="1">Membrane</location>
        <topology evidence="1">Multi-pass membrane protein</topology>
    </subcellularLocation>
</comment>
<evidence type="ECO:0000256" key="1">
    <source>
        <dbReference type="ARBA" id="ARBA00004141"/>
    </source>
</evidence>
<name>A0A183DS42_9BILA</name>
<dbReference type="InterPro" id="IPR036734">
    <property type="entry name" value="Neur_chan_lig-bd_sf"/>
</dbReference>
<feature type="transmembrane region" description="Helical" evidence="5">
    <location>
        <begin position="201"/>
        <end position="218"/>
    </location>
</feature>
<dbReference type="InterPro" id="IPR036719">
    <property type="entry name" value="Neuro-gated_channel_TM_sf"/>
</dbReference>
<dbReference type="InterPro" id="IPR006029">
    <property type="entry name" value="Neurotrans-gated_channel_TM"/>
</dbReference>
<evidence type="ECO:0000313" key="8">
    <source>
        <dbReference type="WBParaSite" id="GPUH_0001154701-mRNA-1"/>
    </source>
</evidence>
<dbReference type="GO" id="GO:0004888">
    <property type="term" value="F:transmembrane signaling receptor activity"/>
    <property type="evidence" value="ECO:0007669"/>
    <property type="project" value="InterPro"/>
</dbReference>
<sequence>LQEHGSLLYSRRLSVVAECPMDLTLFPFDSQTCKLGIESCMLQEHGSLLYSRRLSVVAECPMDLTLFPFDSQTCKLGIESYGYTADQVRYKWSNGSKEALKLHKIRLPDFQIKEAYVTNGYTADQVRYKWSNGSKEALKLHKIRLPDFQIKEAYVTSQIESYATGNYSRLYVCFVFTRAAGFCFLQLIIPSTAVVITSWDMISIILTITFLLFSYNEVMPRVSYIKAMDVYLGVCFCIVFFSLIKLAVVKYMRQRLRITRYTLYY</sequence>
<dbReference type="GO" id="GO:0016020">
    <property type="term" value="C:membrane"/>
    <property type="evidence" value="ECO:0007669"/>
    <property type="project" value="UniProtKB-SubCell"/>
</dbReference>
<dbReference type="SUPFAM" id="SSF63712">
    <property type="entry name" value="Nicotinic receptor ligand binding domain-like"/>
    <property type="match status" value="3"/>
</dbReference>
<keyword evidence="4 5" id="KW-0472">Membrane</keyword>
<evidence type="ECO:0000259" key="6">
    <source>
        <dbReference type="Pfam" id="PF02931"/>
    </source>
</evidence>
<evidence type="ECO:0000259" key="7">
    <source>
        <dbReference type="Pfam" id="PF02932"/>
    </source>
</evidence>
<organism evidence="8">
    <name type="scientific">Gongylonema pulchrum</name>
    <dbReference type="NCBI Taxonomy" id="637853"/>
    <lineage>
        <taxon>Eukaryota</taxon>
        <taxon>Metazoa</taxon>
        <taxon>Ecdysozoa</taxon>
        <taxon>Nematoda</taxon>
        <taxon>Chromadorea</taxon>
        <taxon>Rhabditida</taxon>
        <taxon>Spirurina</taxon>
        <taxon>Spiruromorpha</taxon>
        <taxon>Spiruroidea</taxon>
        <taxon>Gongylonematidae</taxon>
        <taxon>Gongylonema</taxon>
    </lineage>
</organism>
<feature type="domain" description="Neurotransmitter-gated ion-channel transmembrane" evidence="7">
    <location>
        <begin position="202"/>
        <end position="255"/>
    </location>
</feature>
<keyword evidence="2 5" id="KW-0812">Transmembrane</keyword>
<evidence type="ECO:0000256" key="4">
    <source>
        <dbReference type="ARBA" id="ARBA00023136"/>
    </source>
</evidence>
<dbReference type="InterPro" id="IPR006201">
    <property type="entry name" value="Neur_channel"/>
</dbReference>
<proteinExistence type="predicted"/>
<dbReference type="Pfam" id="PF02931">
    <property type="entry name" value="Neur_chan_LBD"/>
    <property type="match status" value="1"/>
</dbReference>
<keyword evidence="3 5" id="KW-1133">Transmembrane helix</keyword>
<dbReference type="Pfam" id="PF02932">
    <property type="entry name" value="Neur_chan_memb"/>
    <property type="match status" value="1"/>
</dbReference>
<protein>
    <submittedName>
        <fullName evidence="8">Neur_chan_LBD domain-containing protein</fullName>
    </submittedName>
</protein>
<dbReference type="Gene3D" id="2.70.170.10">
    <property type="entry name" value="Neurotransmitter-gated ion-channel ligand-binding domain"/>
    <property type="match status" value="3"/>
</dbReference>
<dbReference type="PANTHER" id="PTHR18945">
    <property type="entry name" value="NEUROTRANSMITTER GATED ION CHANNEL"/>
    <property type="match status" value="1"/>
</dbReference>
<dbReference type="WBParaSite" id="GPUH_0001154701-mRNA-1">
    <property type="protein sequence ID" value="GPUH_0001154701-mRNA-1"/>
    <property type="gene ID" value="GPUH_0001154701"/>
</dbReference>
<reference evidence="8" key="1">
    <citation type="submission" date="2016-06" db="UniProtKB">
        <authorList>
            <consortium name="WormBaseParasite"/>
        </authorList>
    </citation>
    <scope>IDENTIFICATION</scope>
</reference>